<dbReference type="InterPro" id="IPR005814">
    <property type="entry name" value="Aminotrans_3"/>
</dbReference>
<evidence type="ECO:0000256" key="1">
    <source>
        <dbReference type="ARBA" id="ARBA00001933"/>
    </source>
</evidence>
<dbReference type="Gene3D" id="3.90.1150.10">
    <property type="entry name" value="Aspartate Aminotransferase, domain 1"/>
    <property type="match status" value="1"/>
</dbReference>
<evidence type="ECO:0000313" key="5">
    <source>
        <dbReference type="Proteomes" id="UP001217838"/>
    </source>
</evidence>
<dbReference type="EMBL" id="JAQNDN010000027">
    <property type="protein sequence ID" value="MDC0675281.1"/>
    <property type="molecule type" value="Genomic_DNA"/>
</dbReference>
<dbReference type="PROSITE" id="PS00600">
    <property type="entry name" value="AA_TRANSFER_CLASS_3"/>
    <property type="match status" value="1"/>
</dbReference>
<dbReference type="PANTHER" id="PTHR43713:SF3">
    <property type="entry name" value="GLUTAMATE-1-SEMIALDEHYDE 2,1-AMINOMUTASE 1, CHLOROPLASTIC-RELATED"/>
    <property type="match status" value="1"/>
</dbReference>
<comment type="caution">
    <text evidence="4">The sequence shown here is derived from an EMBL/GenBank/DDBJ whole genome shotgun (WGS) entry which is preliminary data.</text>
</comment>
<proteinExistence type="inferred from homology"/>
<organism evidence="4 5">
    <name type="scientific">Nannocystis radixulma</name>
    <dbReference type="NCBI Taxonomy" id="2995305"/>
    <lineage>
        <taxon>Bacteria</taxon>
        <taxon>Pseudomonadati</taxon>
        <taxon>Myxococcota</taxon>
        <taxon>Polyangia</taxon>
        <taxon>Nannocystales</taxon>
        <taxon>Nannocystaceae</taxon>
        <taxon>Nannocystis</taxon>
    </lineage>
</organism>
<comment type="similarity">
    <text evidence="3">Belongs to the class-III pyridoxal-phosphate-dependent aminotransferase family.</text>
</comment>
<comment type="cofactor">
    <cofactor evidence="1">
        <name>pyridoxal 5'-phosphate</name>
        <dbReference type="ChEBI" id="CHEBI:597326"/>
    </cofactor>
</comment>
<dbReference type="GO" id="GO:0008483">
    <property type="term" value="F:transaminase activity"/>
    <property type="evidence" value="ECO:0007669"/>
    <property type="project" value="UniProtKB-KW"/>
</dbReference>
<dbReference type="InterPro" id="IPR015424">
    <property type="entry name" value="PyrdxlP-dep_Trfase"/>
</dbReference>
<keyword evidence="2 3" id="KW-0663">Pyridoxal phosphate</keyword>
<dbReference type="InterPro" id="IPR015422">
    <property type="entry name" value="PyrdxlP-dep_Trfase_small"/>
</dbReference>
<dbReference type="PANTHER" id="PTHR43713">
    <property type="entry name" value="GLUTAMATE-1-SEMIALDEHYDE 2,1-AMINOMUTASE"/>
    <property type="match status" value="1"/>
</dbReference>
<evidence type="ECO:0000313" key="4">
    <source>
        <dbReference type="EMBL" id="MDC0675281.1"/>
    </source>
</evidence>
<name>A0ABT5BM89_9BACT</name>
<keyword evidence="5" id="KW-1185">Reference proteome</keyword>
<dbReference type="RefSeq" id="WP_272010213.1">
    <property type="nucleotide sequence ID" value="NZ_JAQNDN010000027.1"/>
</dbReference>
<dbReference type="Pfam" id="PF00202">
    <property type="entry name" value="Aminotran_3"/>
    <property type="match status" value="1"/>
</dbReference>
<gene>
    <name evidence="4" type="ORF">POL58_46495</name>
</gene>
<keyword evidence="4" id="KW-0032">Aminotransferase</keyword>
<keyword evidence="4" id="KW-0808">Transferase</keyword>
<dbReference type="Gene3D" id="3.40.640.10">
    <property type="entry name" value="Type I PLP-dependent aspartate aminotransferase-like (Major domain)"/>
    <property type="match status" value="1"/>
</dbReference>
<sequence>MDLPDLQSSSRAYPASQALLQRARSLIPGGYHLSGRPLLSPGDSPMYFDRGEGCRVWDVDGHEYIDFIMAYGPLLLGYAHEEVDRAAFDQARRGNLLSLNHPLHLRFVERLVVRFPGAEMGAFFKTGSDATTAALRLARRATGRRRVARCGYHGWHDWCLPLADFVPAGLDQQVLEFRPDEPDSLRELLRIHGDEVAAVILAPEMMPAARPELTRQFAELTRERGAVFILDEIKTGLRIRPNSFQQWAGVVPDLTTLSKALGNGWPVAAIVGKREILRHGAELHMSATYHGETTGLAAALATLDILDRSDVTGHVWRLGERLIAGLQRAADRHAVPALAYGEPLPPMPFLRFTHPDPQVRDAHAGTFYRAMLQRGVLLHPRHLWFVSAAHRDDDIDHTLVAAEAAMAAVRQVHLDL</sequence>
<evidence type="ECO:0000256" key="2">
    <source>
        <dbReference type="ARBA" id="ARBA00022898"/>
    </source>
</evidence>
<accession>A0ABT5BM89</accession>
<dbReference type="InterPro" id="IPR015421">
    <property type="entry name" value="PyrdxlP-dep_Trfase_major"/>
</dbReference>
<dbReference type="Proteomes" id="UP001217838">
    <property type="component" value="Unassembled WGS sequence"/>
</dbReference>
<evidence type="ECO:0000256" key="3">
    <source>
        <dbReference type="RuleBase" id="RU003560"/>
    </source>
</evidence>
<protein>
    <submittedName>
        <fullName evidence="4">Aminotransferase class III-fold pyridoxal phosphate-dependent enzyme</fullName>
    </submittedName>
</protein>
<dbReference type="InterPro" id="IPR049704">
    <property type="entry name" value="Aminotrans_3_PPA_site"/>
</dbReference>
<reference evidence="4 5" key="1">
    <citation type="submission" date="2022-11" db="EMBL/GenBank/DDBJ databases">
        <title>Minimal conservation of predation-associated metabolite biosynthetic gene clusters underscores biosynthetic potential of Myxococcota including descriptions for ten novel species: Archangium lansinium sp. nov., Myxococcus landrumus sp. nov., Nannocystis bai.</title>
        <authorList>
            <person name="Ahearne A."/>
            <person name="Stevens C."/>
            <person name="Dowd S."/>
        </authorList>
    </citation>
    <scope>NUCLEOTIDE SEQUENCE [LARGE SCALE GENOMIC DNA]</scope>
    <source>
        <strain evidence="4 5">NCELM</strain>
    </source>
</reference>
<dbReference type="SUPFAM" id="SSF53383">
    <property type="entry name" value="PLP-dependent transferases"/>
    <property type="match status" value="1"/>
</dbReference>